<accession>A0ABQ0AD92</accession>
<gene>
    <name evidence="1" type="ORF">NBRC116591_34260</name>
</gene>
<evidence type="ECO:0000313" key="2">
    <source>
        <dbReference type="Proteomes" id="UP001465153"/>
    </source>
</evidence>
<keyword evidence="2" id="KW-1185">Reference proteome</keyword>
<reference evidence="1 2" key="1">
    <citation type="submission" date="2024-04" db="EMBL/GenBank/DDBJ databases">
        <title>Draft genome sequence of Sessilibacter corallicola NBRC 116591.</title>
        <authorList>
            <person name="Miyakawa T."/>
            <person name="Kusuya Y."/>
            <person name="Miura T."/>
        </authorList>
    </citation>
    <scope>NUCLEOTIDE SEQUENCE [LARGE SCALE GENOMIC DNA]</scope>
    <source>
        <strain evidence="1 2">KU-00831-HH</strain>
    </source>
</reference>
<sequence>MDNLNEVFTLFYLDTYEGVKPSFESLKENLKALKRAYPEATSRYLGDLMGTSEDVVRRWLSGKKKPQISSIYLLYKVLGLYGPHQLFYPTDIFISKVILSKALSLKFNTRSEFAGMVKAKSIIDSFESMLSGLQPTVSRADFARMHEVTEGFLMSSYSGYCERLSIAHQARLTDLRANKKKDLVEQFAVALGKVRSRKKQWTIDNTIQYLEDPSLVDGFSSSELYIPFSKAKKRLREMDILRKQKEKDRKWQV</sequence>
<dbReference type="Proteomes" id="UP001465153">
    <property type="component" value="Unassembled WGS sequence"/>
</dbReference>
<proteinExistence type="predicted"/>
<protein>
    <recommendedName>
        <fullName evidence="3">HTH cro/C1-type domain-containing protein</fullName>
    </recommendedName>
</protein>
<organism evidence="1 2">
    <name type="scientific">Sessilibacter corallicola</name>
    <dbReference type="NCBI Taxonomy" id="2904075"/>
    <lineage>
        <taxon>Bacteria</taxon>
        <taxon>Pseudomonadati</taxon>
        <taxon>Pseudomonadota</taxon>
        <taxon>Gammaproteobacteria</taxon>
        <taxon>Cellvibrionales</taxon>
        <taxon>Cellvibrionaceae</taxon>
        <taxon>Sessilibacter</taxon>
    </lineage>
</organism>
<name>A0ABQ0AD92_9GAMM</name>
<comment type="caution">
    <text evidence="1">The sequence shown here is derived from an EMBL/GenBank/DDBJ whole genome shotgun (WGS) entry which is preliminary data.</text>
</comment>
<dbReference type="EMBL" id="BAABWN010000013">
    <property type="protein sequence ID" value="GAA6169615.1"/>
    <property type="molecule type" value="Genomic_DNA"/>
</dbReference>
<evidence type="ECO:0000313" key="1">
    <source>
        <dbReference type="EMBL" id="GAA6169615.1"/>
    </source>
</evidence>
<evidence type="ECO:0008006" key="3">
    <source>
        <dbReference type="Google" id="ProtNLM"/>
    </source>
</evidence>